<feature type="region of interest" description="Disordered" evidence="1">
    <location>
        <begin position="217"/>
        <end position="247"/>
    </location>
</feature>
<feature type="signal peptide" evidence="2">
    <location>
        <begin position="1"/>
        <end position="18"/>
    </location>
</feature>
<keyword evidence="4" id="KW-1185">Reference proteome</keyword>
<dbReference type="SUPFAM" id="SSF56973">
    <property type="entry name" value="Aerolisin/ETX pore-forming domain"/>
    <property type="match status" value="1"/>
</dbReference>
<protein>
    <recommendedName>
        <fullName evidence="5">Jacalin-type lectin domain-containing protein</fullName>
    </recommendedName>
</protein>
<feature type="compositionally biased region" description="Acidic residues" evidence="1">
    <location>
        <begin position="91"/>
        <end position="107"/>
    </location>
</feature>
<proteinExistence type="predicted"/>
<name>A0A9W4XPT6_9PLEO</name>
<evidence type="ECO:0000256" key="2">
    <source>
        <dbReference type="SAM" id="SignalP"/>
    </source>
</evidence>
<evidence type="ECO:0000256" key="1">
    <source>
        <dbReference type="SAM" id="MobiDB-lite"/>
    </source>
</evidence>
<accession>A0A9W4XPT6</accession>
<feature type="region of interest" description="Disordered" evidence="1">
    <location>
        <begin position="88"/>
        <end position="107"/>
    </location>
</feature>
<dbReference type="AlphaFoldDB" id="A0A9W4XPT6"/>
<comment type="caution">
    <text evidence="3">The sequence shown here is derived from an EMBL/GenBank/DDBJ whole genome shotgun (WGS) entry which is preliminary data.</text>
</comment>
<feature type="chain" id="PRO_5040815116" description="Jacalin-type lectin domain-containing protein" evidence="2">
    <location>
        <begin position="19"/>
        <end position="399"/>
    </location>
</feature>
<feature type="region of interest" description="Disordered" evidence="1">
    <location>
        <begin position="283"/>
        <end position="308"/>
    </location>
</feature>
<evidence type="ECO:0008006" key="5">
    <source>
        <dbReference type="Google" id="ProtNLM"/>
    </source>
</evidence>
<dbReference type="EMBL" id="CAOQHR010000004">
    <property type="protein sequence ID" value="CAI6332976.1"/>
    <property type="molecule type" value="Genomic_DNA"/>
</dbReference>
<dbReference type="Proteomes" id="UP001152607">
    <property type="component" value="Unassembled WGS sequence"/>
</dbReference>
<reference evidence="3" key="1">
    <citation type="submission" date="2023-01" db="EMBL/GenBank/DDBJ databases">
        <authorList>
            <person name="Van Ghelder C."/>
            <person name="Rancurel C."/>
        </authorList>
    </citation>
    <scope>NUCLEOTIDE SEQUENCE</scope>
    <source>
        <strain evidence="3">CNCM I-4278</strain>
    </source>
</reference>
<dbReference type="OrthoDB" id="3758675at2759"/>
<keyword evidence="2" id="KW-0732">Signal</keyword>
<evidence type="ECO:0000313" key="4">
    <source>
        <dbReference type="Proteomes" id="UP001152607"/>
    </source>
</evidence>
<evidence type="ECO:0000313" key="3">
    <source>
        <dbReference type="EMBL" id="CAI6332976.1"/>
    </source>
</evidence>
<feature type="compositionally biased region" description="Basic and acidic residues" evidence="1">
    <location>
        <begin position="285"/>
        <end position="299"/>
    </location>
</feature>
<gene>
    <name evidence="3" type="ORF">PDIGIT_LOCUS6009</name>
</gene>
<sequence length="399" mass="43392">MRFFTLATAALLPLSGLAASVENCGKGPFVSGSAGKPLSQNRDSDKFCESRWEKGDVITGIRVWWLKFQLKAVQFRYAGDDWGKVLGDNSESGDDQEAETTWGEDESIGLELWNNRPDDGDKMDAVGKIEISQPGEKDVFKAGGSKIAKDSIKVDVGSGRLFAVQGAAGSHISSLTFYFLKSKIKSMEMTEIKLTGQDFGKWAKDTKQGPQVIANDDTWFKNSDTKGGSKREYKVSQSLSESESKTISRENTRTFGFSMSVSIGVSAELPIFGGGVETQFTSGFEHSKSETKAESKTTSKESGVNREVSVEVAPQKAVRCVQNTQRGQYESPYTATITAKLENGDTFKYQNSGDYVSVGWSIGITDCGKQVPIKDAPKSAIDGVPSSKSSRLARFIRAD</sequence>
<dbReference type="Gene3D" id="2.170.15.10">
    <property type="entry name" value="Proaerolysin, chain A, domain 3"/>
    <property type="match status" value="1"/>
</dbReference>
<feature type="compositionally biased region" description="Basic and acidic residues" evidence="1">
    <location>
        <begin position="223"/>
        <end position="234"/>
    </location>
</feature>
<organism evidence="3 4">
    <name type="scientific">Periconia digitata</name>
    <dbReference type="NCBI Taxonomy" id="1303443"/>
    <lineage>
        <taxon>Eukaryota</taxon>
        <taxon>Fungi</taxon>
        <taxon>Dikarya</taxon>
        <taxon>Ascomycota</taxon>
        <taxon>Pezizomycotina</taxon>
        <taxon>Dothideomycetes</taxon>
        <taxon>Pleosporomycetidae</taxon>
        <taxon>Pleosporales</taxon>
        <taxon>Massarineae</taxon>
        <taxon>Periconiaceae</taxon>
        <taxon>Periconia</taxon>
    </lineage>
</organism>